<dbReference type="RefSeq" id="WP_271284275.1">
    <property type="nucleotide sequence ID" value="NZ_JAMGZK010000054.1"/>
</dbReference>
<name>A0A9J6Q519_9ENTR</name>
<evidence type="ECO:0000313" key="2">
    <source>
        <dbReference type="Proteomes" id="UP001063816"/>
    </source>
</evidence>
<keyword evidence="2" id="KW-1185">Reference proteome</keyword>
<protein>
    <submittedName>
        <fullName evidence="1">Uncharacterized protein</fullName>
    </submittedName>
</protein>
<evidence type="ECO:0000313" key="1">
    <source>
        <dbReference type="EMBL" id="MCU6666784.1"/>
    </source>
</evidence>
<organism evidence="1 2">
    <name type="scientific">Silvania hatchlandensis</name>
    <dbReference type="NCBI Taxonomy" id="2926469"/>
    <lineage>
        <taxon>Bacteria</taxon>
        <taxon>Pseudomonadati</taxon>
        <taxon>Pseudomonadota</taxon>
        <taxon>Gammaproteobacteria</taxon>
        <taxon>Enterobacterales</taxon>
        <taxon>Enterobacteriaceae</taxon>
        <taxon>Silvania</taxon>
    </lineage>
</organism>
<gene>
    <name evidence="1" type="ORF">M8014_20830</name>
</gene>
<comment type="caution">
    <text evidence="1">The sequence shown here is derived from an EMBL/GenBank/DDBJ whole genome shotgun (WGS) entry which is preliminary data.</text>
</comment>
<reference evidence="1" key="1">
    <citation type="submission" date="2022-05" db="EMBL/GenBank/DDBJ databases">
        <title>Description of a novel species of Leclercia; Leclercia tamurae and the Proposal for a Novel Genus Silvania gen. nov. Containing Two Novel Species Silvania hatchlandensis sp. nov. and Silvania confinis sp. nov. Isolated from the Rhizosphere of Oak.</title>
        <authorList>
            <person name="Maddock D.W."/>
            <person name="Brady C.L."/>
            <person name="Denman S."/>
            <person name="Arnold D."/>
        </authorList>
    </citation>
    <scope>NUCLEOTIDE SEQUENCE</scope>
    <source>
        <strain evidence="1">H19S6</strain>
    </source>
</reference>
<dbReference type="AlphaFoldDB" id="A0A9J6Q519"/>
<proteinExistence type="predicted"/>
<dbReference type="Proteomes" id="UP001063816">
    <property type="component" value="Unassembled WGS sequence"/>
</dbReference>
<accession>A0A9J6Q519</accession>
<dbReference type="EMBL" id="JAMGZK010000054">
    <property type="protein sequence ID" value="MCU6666784.1"/>
    <property type="molecule type" value="Genomic_DNA"/>
</dbReference>
<sequence>MSLINRIQLFLWRQYLPWLQRNGAEKGTPHDYYSVFIQDTTNTRYRYKTLQDDQNTLVLSVLLQETEVINCVKRRIKGNG</sequence>